<feature type="coiled-coil region" evidence="1">
    <location>
        <begin position="140"/>
        <end position="167"/>
    </location>
</feature>
<gene>
    <name evidence="3" type="ORF">E0H58_05205</name>
</gene>
<keyword evidence="4" id="KW-1185">Reference proteome</keyword>
<comment type="caution">
    <text evidence="3">The sequence shown here is derived from an EMBL/GenBank/DDBJ whole genome shotgun (WGS) entry which is preliminary data.</text>
</comment>
<proteinExistence type="predicted"/>
<accession>A0ABY2ACG4</accession>
<organism evidence="3 4">
    <name type="scientific">Kribbella speibonae</name>
    <dbReference type="NCBI Taxonomy" id="1572660"/>
    <lineage>
        <taxon>Bacteria</taxon>
        <taxon>Bacillati</taxon>
        <taxon>Actinomycetota</taxon>
        <taxon>Actinomycetes</taxon>
        <taxon>Propionibacteriales</taxon>
        <taxon>Kribbellaceae</taxon>
        <taxon>Kribbella</taxon>
    </lineage>
</organism>
<reference evidence="3 4" key="1">
    <citation type="submission" date="2019-02" db="EMBL/GenBank/DDBJ databases">
        <title>Kribbella capetownensis sp. nov. and Kribbella speibonae sp. nov., isolated from soil.</title>
        <authorList>
            <person name="Curtis S.M."/>
            <person name="Norton I."/>
            <person name="Everest G.J."/>
            <person name="Meyers P.R."/>
        </authorList>
    </citation>
    <scope>NUCLEOTIDE SEQUENCE [LARGE SCALE GENOMIC DNA]</scope>
    <source>
        <strain evidence="3 4">SK5</strain>
    </source>
</reference>
<evidence type="ECO:0000313" key="3">
    <source>
        <dbReference type="EMBL" id="TCC27378.1"/>
    </source>
</evidence>
<dbReference type="RefSeq" id="WP_131460084.1">
    <property type="nucleotide sequence ID" value="NZ_SJJY01000001.1"/>
</dbReference>
<protein>
    <recommendedName>
        <fullName evidence="5">OmpA-like domain-containing protein</fullName>
    </recommendedName>
</protein>
<evidence type="ECO:0008006" key="5">
    <source>
        <dbReference type="Google" id="ProtNLM"/>
    </source>
</evidence>
<name>A0ABY2ACG4_9ACTN</name>
<evidence type="ECO:0000313" key="4">
    <source>
        <dbReference type="Proteomes" id="UP000292385"/>
    </source>
</evidence>
<keyword evidence="2" id="KW-0472">Membrane</keyword>
<sequence length="304" mass="31384">MIAVRQQVAVARAAELARQGDLSGAATLLTDLDDPSVEVLDLLARIRAQQRRWDEADALWAEVEKAGAGGTVAAGAVAGRRMVAGIRRRRRASRPVLPGVLAVVLVGVVVGGGVVVFGGRGDVPVVQATPVLTTPTPTVDSGAEERAAELARRLAALEAQRRAEASATAAKLNAIAQRVAGAGVLVQREKNAVRVVFTEGVFATGTDLSPAGERALAVLGKRLPGLQATITVTGYSVVVPGGTNSGGSRTALLRARVATQELSTASGLPLTAFTMQSGDQAHPPYRTDAQNRTVTVTLTPVTDQ</sequence>
<keyword evidence="1" id="KW-0175">Coiled coil</keyword>
<evidence type="ECO:0000256" key="2">
    <source>
        <dbReference type="SAM" id="Phobius"/>
    </source>
</evidence>
<keyword evidence="2" id="KW-0812">Transmembrane</keyword>
<dbReference type="EMBL" id="SJJY01000001">
    <property type="protein sequence ID" value="TCC27378.1"/>
    <property type="molecule type" value="Genomic_DNA"/>
</dbReference>
<keyword evidence="2" id="KW-1133">Transmembrane helix</keyword>
<feature type="transmembrane region" description="Helical" evidence="2">
    <location>
        <begin position="96"/>
        <end position="117"/>
    </location>
</feature>
<evidence type="ECO:0000256" key="1">
    <source>
        <dbReference type="SAM" id="Coils"/>
    </source>
</evidence>
<dbReference type="Proteomes" id="UP000292385">
    <property type="component" value="Unassembled WGS sequence"/>
</dbReference>